<dbReference type="AlphaFoldDB" id="A0A377BUS3"/>
<name>A0A377BUS3_ECOLX</name>
<organism evidence="1 2">
    <name type="scientific">Escherichia coli</name>
    <dbReference type="NCBI Taxonomy" id="562"/>
    <lineage>
        <taxon>Bacteria</taxon>
        <taxon>Pseudomonadati</taxon>
        <taxon>Pseudomonadota</taxon>
        <taxon>Gammaproteobacteria</taxon>
        <taxon>Enterobacterales</taxon>
        <taxon>Enterobacteriaceae</taxon>
        <taxon>Escherichia</taxon>
    </lineage>
</organism>
<proteinExistence type="predicted"/>
<sequence length="77" mass="8810">MSKTPLTAKAIEAAQPQDKPYKLTDSMTPGLFLLVHLSEVVARIKLKLQPGAYYPALRQQQESRMMELMYLKFAKQK</sequence>
<evidence type="ECO:0000313" key="2">
    <source>
        <dbReference type="Proteomes" id="UP000254255"/>
    </source>
</evidence>
<gene>
    <name evidence="1" type="primary">intZ</name>
    <name evidence="1" type="ORF">NCTC13148_02219</name>
</gene>
<reference evidence="1 2" key="1">
    <citation type="submission" date="2018-06" db="EMBL/GenBank/DDBJ databases">
        <authorList>
            <consortium name="Pathogen Informatics"/>
            <person name="Doyle S."/>
        </authorList>
    </citation>
    <scope>NUCLEOTIDE SEQUENCE [LARGE SCALE GENOMIC DNA]</scope>
    <source>
        <strain evidence="1 2">NCTC13148</strain>
    </source>
</reference>
<dbReference type="Proteomes" id="UP000254255">
    <property type="component" value="Unassembled WGS sequence"/>
</dbReference>
<accession>A0A377BUS3</accession>
<protein>
    <submittedName>
        <fullName evidence="1">CPZ-55 prophage integrase</fullName>
    </submittedName>
</protein>
<dbReference type="EMBL" id="UGET01000004">
    <property type="protein sequence ID" value="STL76647.1"/>
    <property type="molecule type" value="Genomic_DNA"/>
</dbReference>
<evidence type="ECO:0000313" key="1">
    <source>
        <dbReference type="EMBL" id="STL76647.1"/>
    </source>
</evidence>